<dbReference type="Proteomes" id="UP000054820">
    <property type="component" value="Unassembled WGS sequence"/>
</dbReference>
<reference evidence="3 5" key="2">
    <citation type="submission" date="2018-06" db="EMBL/GenBank/DDBJ databases">
        <authorList>
            <consortium name="Pathogen Informatics"/>
            <person name="Doyle S."/>
        </authorList>
    </citation>
    <scope>NUCLEOTIDE SEQUENCE [LARGE SCALE GENOMIC DNA]</scope>
    <source>
        <strain evidence="3 5">NCTC11991</strain>
    </source>
</reference>
<evidence type="ECO:0000313" key="4">
    <source>
        <dbReference type="Proteomes" id="UP000054820"/>
    </source>
</evidence>
<evidence type="ECO:0000256" key="1">
    <source>
        <dbReference type="SAM" id="MobiDB-lite"/>
    </source>
</evidence>
<sequence>MGFYFNTFRQQQGDKASNEQKYEEAHNHYSEALKTLYLHAASNSFQHTDFYDALVYVLSEVLRTKLILIRLEAQNSNFDAVAKYWLDIPGMLHEMELVYKEHVEGPPHLFSNQEEVVMRTNALLATVCEEVSDELVDQLEENEDEETILTQSQETLSKAIEWMNRAINFQIKTKASPDLSSSLGYLNLLERQYKKTGARDNLQIMSTYIKHHKLLEEPMEFPLQRLELLSYVVRLAVVNGQNIDGLTLECQTLYATLDDEEKENPILDDLRDLIKLMPQEEKKNGTEEEEEELNESGNKDMSIDEGKLEIDLTVDEFEDPAPNPDGVDMLIDSTPAHYVPLSMPTAKQLMSSGNQSVAAQSSTISSPHRFFVLPSQQPVDELPHSRALQTALKKITTDSTNPKFLANLLCLISDFFSRYQARRVQKQNAIVLAFDLYQQVIKMDPKHHRANMKLKDLPLQHRQLLGSYEHYSQKPRSPIPTTIQISEVRNCFNQAIEELTIQLESLLMSDNKKIQETLNNLIHFIGEQLANGAITNVPSPEIRALLMQTYQEELKNSASIENRSVFN</sequence>
<proteinExistence type="predicted"/>
<organism evidence="3 5">
    <name type="scientific">Legionella steigerwaltii</name>
    <dbReference type="NCBI Taxonomy" id="460"/>
    <lineage>
        <taxon>Bacteria</taxon>
        <taxon>Pseudomonadati</taxon>
        <taxon>Pseudomonadota</taxon>
        <taxon>Gammaproteobacteria</taxon>
        <taxon>Legionellales</taxon>
        <taxon>Legionellaceae</taxon>
        <taxon>Legionella</taxon>
    </lineage>
</organism>
<dbReference type="RefSeq" id="WP_058476182.1">
    <property type="nucleotide sequence ID" value="NZ_CAAAIO010000035.1"/>
</dbReference>
<dbReference type="EMBL" id="UGOY01000001">
    <property type="protein sequence ID" value="STY22416.1"/>
    <property type="molecule type" value="Genomic_DNA"/>
</dbReference>
<accession>A0A378L6H0</accession>
<evidence type="ECO:0000313" key="5">
    <source>
        <dbReference type="Proteomes" id="UP000255110"/>
    </source>
</evidence>
<evidence type="ECO:0000313" key="3">
    <source>
        <dbReference type="EMBL" id="STY22416.1"/>
    </source>
</evidence>
<reference evidence="2 4" key="1">
    <citation type="submission" date="2015-11" db="EMBL/GenBank/DDBJ databases">
        <title>Genomic analysis of 38 Legionella species identifies large and diverse effector repertoires.</title>
        <authorList>
            <person name="Burstein D."/>
            <person name="Amaro F."/>
            <person name="Zusman T."/>
            <person name="Lifshitz Z."/>
            <person name="Cohen O."/>
            <person name="Gilbert J.A."/>
            <person name="Pupko T."/>
            <person name="Shuman H.A."/>
            <person name="Segal G."/>
        </authorList>
    </citation>
    <scope>NUCLEOTIDE SEQUENCE [LARGE SCALE GENOMIC DNA]</scope>
    <source>
        <strain evidence="2 4">SC-18-C9</strain>
    </source>
</reference>
<dbReference type="OrthoDB" id="5632254at2"/>
<dbReference type="EMBL" id="LNYZ01000003">
    <property type="protein sequence ID" value="KTD80334.1"/>
    <property type="molecule type" value="Genomic_DNA"/>
</dbReference>
<dbReference type="Proteomes" id="UP000255110">
    <property type="component" value="Unassembled WGS sequence"/>
</dbReference>
<name>A0A378L6H0_9GAMM</name>
<protein>
    <submittedName>
        <fullName evidence="3">Uncharacterized protein</fullName>
    </submittedName>
</protein>
<feature type="region of interest" description="Disordered" evidence="1">
    <location>
        <begin position="278"/>
        <end position="301"/>
    </location>
</feature>
<evidence type="ECO:0000313" key="2">
    <source>
        <dbReference type="EMBL" id="KTD80334.1"/>
    </source>
</evidence>
<gene>
    <name evidence="2" type="ORF">Lstg_0596</name>
    <name evidence="3" type="ORF">NCTC11991_01002</name>
</gene>
<keyword evidence="4" id="KW-1185">Reference proteome</keyword>
<dbReference type="AlphaFoldDB" id="A0A378L6H0"/>